<dbReference type="OrthoDB" id="9814270at2"/>
<dbReference type="InterPro" id="IPR059000">
    <property type="entry name" value="ATPase_P-type_domA"/>
</dbReference>
<dbReference type="Gene3D" id="1.20.120.520">
    <property type="entry name" value="nmb1532 protein domain like"/>
    <property type="match status" value="1"/>
</dbReference>
<evidence type="ECO:0000256" key="6">
    <source>
        <dbReference type="ARBA" id="ARBA00022989"/>
    </source>
</evidence>
<organism evidence="13 14">
    <name type="scientific">Massilia horti</name>
    <dbReference type="NCBI Taxonomy" id="2562153"/>
    <lineage>
        <taxon>Bacteria</taxon>
        <taxon>Pseudomonadati</taxon>
        <taxon>Pseudomonadota</taxon>
        <taxon>Betaproteobacteria</taxon>
        <taxon>Burkholderiales</taxon>
        <taxon>Oxalobacteraceae</taxon>
        <taxon>Telluria group</taxon>
        <taxon>Massilia</taxon>
    </lineage>
</organism>
<dbReference type="EC" id="7.2.2.12" evidence="8"/>
<keyword evidence="6 10" id="KW-1133">Transmembrane helix</keyword>
<feature type="transmembrane region" description="Helical" evidence="10">
    <location>
        <begin position="64"/>
        <end position="91"/>
    </location>
</feature>
<comment type="catalytic activity">
    <reaction evidence="9">
        <text>Zn(2+)(in) + ATP + H2O = Zn(2+)(out) + ADP + phosphate + H(+)</text>
        <dbReference type="Rhea" id="RHEA:20621"/>
        <dbReference type="ChEBI" id="CHEBI:15377"/>
        <dbReference type="ChEBI" id="CHEBI:15378"/>
        <dbReference type="ChEBI" id="CHEBI:29105"/>
        <dbReference type="ChEBI" id="CHEBI:30616"/>
        <dbReference type="ChEBI" id="CHEBI:43474"/>
        <dbReference type="ChEBI" id="CHEBI:456216"/>
        <dbReference type="EC" id="7.2.2.12"/>
    </reaction>
</comment>
<dbReference type="PROSITE" id="PS00154">
    <property type="entry name" value="ATPASE_E1_E2"/>
    <property type="match status" value="1"/>
</dbReference>
<dbReference type="InterPro" id="IPR023298">
    <property type="entry name" value="ATPase_P-typ_TM_dom_sf"/>
</dbReference>
<feature type="transmembrane region" description="Helical" evidence="10">
    <location>
        <begin position="35"/>
        <end position="58"/>
    </location>
</feature>
<evidence type="ECO:0000256" key="1">
    <source>
        <dbReference type="ARBA" id="ARBA00004370"/>
    </source>
</evidence>
<evidence type="ECO:0000256" key="8">
    <source>
        <dbReference type="ARBA" id="ARBA00039097"/>
    </source>
</evidence>
<dbReference type="EMBL" id="SPUM01000153">
    <property type="protein sequence ID" value="TFW27163.1"/>
    <property type="molecule type" value="Genomic_DNA"/>
</dbReference>
<dbReference type="NCBIfam" id="TIGR01525">
    <property type="entry name" value="ATPase-IB_hvy"/>
    <property type="match status" value="1"/>
</dbReference>
<comment type="similarity">
    <text evidence="2 10">Belongs to the cation transport ATPase (P-type) (TC 3.A.3) family. Type IB subfamily.</text>
</comment>
<name>A0A4Y9SR89_9BURK</name>
<dbReference type="SUPFAM" id="SSF81665">
    <property type="entry name" value="Calcium ATPase, transmembrane domain M"/>
    <property type="match status" value="1"/>
</dbReference>
<keyword evidence="10" id="KW-0547">Nucleotide-binding</keyword>
<evidence type="ECO:0000313" key="14">
    <source>
        <dbReference type="Proteomes" id="UP000297258"/>
    </source>
</evidence>
<comment type="subcellular location">
    <subcellularLocation>
        <location evidence="10">Cell membrane</location>
    </subcellularLocation>
    <subcellularLocation>
        <location evidence="1">Membrane</location>
    </subcellularLocation>
</comment>
<dbReference type="InterPro" id="IPR051014">
    <property type="entry name" value="Cation_Transport_ATPase_IB"/>
</dbReference>
<evidence type="ECO:0000256" key="9">
    <source>
        <dbReference type="ARBA" id="ARBA00047308"/>
    </source>
</evidence>
<accession>A0A4Y9SR89</accession>
<proteinExistence type="inferred from homology"/>
<comment type="caution">
    <text evidence="13">The sequence shown here is derived from an EMBL/GenBank/DDBJ whole genome shotgun (WGS) entry which is preliminary data.</text>
</comment>
<dbReference type="GO" id="GO:0046872">
    <property type="term" value="F:metal ion binding"/>
    <property type="evidence" value="ECO:0007669"/>
    <property type="project" value="UniProtKB-KW"/>
</dbReference>
<keyword evidence="7 10" id="KW-0472">Membrane</keyword>
<dbReference type="GO" id="GO:0016463">
    <property type="term" value="F:P-type zinc transporter activity"/>
    <property type="evidence" value="ECO:0007669"/>
    <property type="project" value="UniProtKB-EC"/>
</dbReference>
<dbReference type="Gene3D" id="3.40.50.1000">
    <property type="entry name" value="HAD superfamily/HAD-like"/>
    <property type="match status" value="1"/>
</dbReference>
<evidence type="ECO:0000256" key="4">
    <source>
        <dbReference type="ARBA" id="ARBA00022723"/>
    </source>
</evidence>
<dbReference type="PANTHER" id="PTHR48085:SF5">
    <property type="entry name" value="CADMIUM_ZINC-TRANSPORTING ATPASE HMA4-RELATED"/>
    <property type="match status" value="1"/>
</dbReference>
<keyword evidence="5" id="KW-1278">Translocase</keyword>
<dbReference type="InterPro" id="IPR018303">
    <property type="entry name" value="ATPase_P-typ_P_site"/>
</dbReference>
<sequence length="760" mass="80332">MPGSNRLNLLQVSACALALIGGAVLHLLGRSNIAGWLWLSGACLVLIAVVIDTAIALWRRKLGLDLIALVAIAGAIALQEYLTGAVIALMFASGRGLEDYAEKRAQKEMSALLTKAPRFANRYEGSRIVQVPVASIRPGERLAVRPGETVPVDGTLVSGALVDESSLTGESLPVSYSPGKLLGSGIVNAGDAFDMLATSTAENSTFNNIIRLVQAAQESKAPAMRLADQFALLFVPLALIIAGIAWLFAGDPDRALAVVVVATPCPLILAVPVAVVSAMSRCAQSGVLIKHGGALEKMAQVKTMFFDKTGTLTGGKARLTAIGTDPSIQPEEVLRLAASLEQMSGHAIAQAVVSAAIERGLPLSIPENVTEQPGAGLSGLVDGRDVRVGGYAHVLGEAKTPSWSRNIVGRIGHEGAAGVYIAIGGRFCGVLQMMDEIRPETPRALRLLRALNIERIVMLTGDRRDVAKSIGDSLGVDEVIPEQTPESKLSAISEARASGVTMMVGDGINDAPALAAADIGVAMGARGAAAAAESAQVVLLVDRLDRLAFAVRVAKQARVIALQSVIGGMSLSIIAMLVAALGYLPPVAGALLQELIDVAVILNALRVLRLQYAKPGEKISADDVNKLKEEHLRLLPIIDRLSWLADRADTMPTSAISAELASLNALLHSQILPHESKDDSTLYPVVARMIGGEDPMASMSSTHREIYRLSRAVDRLATGIRSERDEDSSMQELHRILYALEAILRLHFAQEEEIYHGLSS</sequence>
<feature type="domain" description="P-type ATPase A" evidence="11">
    <location>
        <begin position="116"/>
        <end position="214"/>
    </location>
</feature>
<dbReference type="AlphaFoldDB" id="A0A4Y9SR89"/>
<evidence type="ECO:0000256" key="2">
    <source>
        <dbReference type="ARBA" id="ARBA00006024"/>
    </source>
</evidence>
<evidence type="ECO:0000256" key="7">
    <source>
        <dbReference type="ARBA" id="ARBA00023136"/>
    </source>
</evidence>
<keyword evidence="14" id="KW-1185">Reference proteome</keyword>
<dbReference type="Pfam" id="PF00122">
    <property type="entry name" value="E1-E2_ATPase"/>
    <property type="match status" value="1"/>
</dbReference>
<feature type="transmembrane region" description="Helical" evidence="10">
    <location>
        <begin position="559"/>
        <end position="584"/>
    </location>
</feature>
<dbReference type="Gene3D" id="2.70.150.10">
    <property type="entry name" value="Calcium-transporting ATPase, cytoplasmic transduction domain A"/>
    <property type="match status" value="1"/>
</dbReference>
<evidence type="ECO:0000256" key="5">
    <source>
        <dbReference type="ARBA" id="ARBA00022967"/>
    </source>
</evidence>
<dbReference type="GO" id="GO:0015086">
    <property type="term" value="F:cadmium ion transmembrane transporter activity"/>
    <property type="evidence" value="ECO:0007669"/>
    <property type="project" value="TreeGrafter"/>
</dbReference>
<dbReference type="InterPro" id="IPR023214">
    <property type="entry name" value="HAD_sf"/>
</dbReference>
<dbReference type="InterPro" id="IPR027256">
    <property type="entry name" value="P-typ_ATPase_IB"/>
</dbReference>
<reference evidence="13 14" key="1">
    <citation type="submission" date="2019-03" db="EMBL/GenBank/DDBJ databases">
        <title>Draft genome of Massilia hortus sp. nov., a novel bacterial species of the Oxalobacteraceae family.</title>
        <authorList>
            <person name="Peta V."/>
            <person name="Raths R."/>
            <person name="Bucking H."/>
        </authorList>
    </citation>
    <scope>NUCLEOTIDE SEQUENCE [LARGE SCALE GENOMIC DNA]</scope>
    <source>
        <strain evidence="13 14">ONC3</strain>
    </source>
</reference>
<dbReference type="InterPro" id="IPR044492">
    <property type="entry name" value="P_typ_ATPase_HD_dom"/>
</dbReference>
<gene>
    <name evidence="13" type="ORF">E4O92_24565</name>
</gene>
<dbReference type="Pfam" id="PF01814">
    <property type="entry name" value="Hemerythrin"/>
    <property type="match status" value="1"/>
</dbReference>
<dbReference type="InterPro" id="IPR036412">
    <property type="entry name" value="HAD-like_sf"/>
</dbReference>
<protein>
    <recommendedName>
        <fullName evidence="8">P-type Zn(2+) transporter</fullName>
        <ecNumber evidence="8">7.2.2.12</ecNumber>
    </recommendedName>
</protein>
<feature type="transmembrane region" description="Helical" evidence="10">
    <location>
        <begin position="230"/>
        <end position="249"/>
    </location>
</feature>
<dbReference type="PRINTS" id="PR00119">
    <property type="entry name" value="CATATPASE"/>
</dbReference>
<dbReference type="SFLD" id="SFLDS00003">
    <property type="entry name" value="Haloacid_Dehalogenase"/>
    <property type="match status" value="1"/>
</dbReference>
<dbReference type="GO" id="GO:0016887">
    <property type="term" value="F:ATP hydrolysis activity"/>
    <property type="evidence" value="ECO:0007669"/>
    <property type="project" value="InterPro"/>
</dbReference>
<dbReference type="GO" id="GO:0005524">
    <property type="term" value="F:ATP binding"/>
    <property type="evidence" value="ECO:0007669"/>
    <property type="project" value="UniProtKB-UniRule"/>
</dbReference>
<dbReference type="SUPFAM" id="SSF81653">
    <property type="entry name" value="Calcium ATPase, transduction domain A"/>
    <property type="match status" value="1"/>
</dbReference>
<feature type="transmembrane region" description="Helical" evidence="10">
    <location>
        <begin position="255"/>
        <end position="276"/>
    </location>
</feature>
<dbReference type="PANTHER" id="PTHR48085">
    <property type="entry name" value="CADMIUM/ZINC-TRANSPORTING ATPASE HMA2-RELATED"/>
    <property type="match status" value="1"/>
</dbReference>
<dbReference type="Proteomes" id="UP000297258">
    <property type="component" value="Unassembled WGS sequence"/>
</dbReference>
<keyword evidence="10" id="KW-1003">Cell membrane</keyword>
<dbReference type="RefSeq" id="WP_135192273.1">
    <property type="nucleotide sequence ID" value="NZ_SPUM01000153.1"/>
</dbReference>
<dbReference type="SUPFAM" id="SSF56784">
    <property type="entry name" value="HAD-like"/>
    <property type="match status" value="1"/>
</dbReference>
<feature type="transmembrane region" description="Helical" evidence="10">
    <location>
        <begin position="6"/>
        <end position="28"/>
    </location>
</feature>
<dbReference type="Pfam" id="PF00702">
    <property type="entry name" value="Hydrolase"/>
    <property type="match status" value="1"/>
</dbReference>
<dbReference type="SFLD" id="SFLDG00002">
    <property type="entry name" value="C1.7:_P-type_atpase_like"/>
    <property type="match status" value="1"/>
</dbReference>
<dbReference type="SFLD" id="SFLDF00027">
    <property type="entry name" value="p-type_atpase"/>
    <property type="match status" value="1"/>
</dbReference>
<evidence type="ECO:0000259" key="12">
    <source>
        <dbReference type="Pfam" id="PF01814"/>
    </source>
</evidence>
<dbReference type="InterPro" id="IPR012312">
    <property type="entry name" value="Hemerythrin-like"/>
</dbReference>
<dbReference type="InterPro" id="IPR001757">
    <property type="entry name" value="P_typ_ATPase"/>
</dbReference>
<keyword evidence="4 10" id="KW-0479">Metal-binding</keyword>
<evidence type="ECO:0000256" key="3">
    <source>
        <dbReference type="ARBA" id="ARBA00022692"/>
    </source>
</evidence>
<dbReference type="NCBIfam" id="TIGR01494">
    <property type="entry name" value="ATPase_P-type"/>
    <property type="match status" value="2"/>
</dbReference>
<dbReference type="GO" id="GO:0005886">
    <property type="term" value="C:plasma membrane"/>
    <property type="evidence" value="ECO:0007669"/>
    <property type="project" value="UniProtKB-SubCell"/>
</dbReference>
<dbReference type="InterPro" id="IPR008250">
    <property type="entry name" value="ATPase_P-typ_transduc_dom_A_sf"/>
</dbReference>
<dbReference type="InterPro" id="IPR023299">
    <property type="entry name" value="ATPase_P-typ_cyto_dom_N"/>
</dbReference>
<feature type="domain" description="Hemerythrin-like" evidence="12">
    <location>
        <begin position="624"/>
        <end position="757"/>
    </location>
</feature>
<keyword evidence="10" id="KW-0067">ATP-binding</keyword>
<dbReference type="Gene3D" id="3.40.1110.10">
    <property type="entry name" value="Calcium-transporting ATPase, cytoplasmic domain N"/>
    <property type="match status" value="1"/>
</dbReference>
<evidence type="ECO:0000259" key="11">
    <source>
        <dbReference type="Pfam" id="PF00122"/>
    </source>
</evidence>
<evidence type="ECO:0000256" key="10">
    <source>
        <dbReference type="RuleBase" id="RU362081"/>
    </source>
</evidence>
<keyword evidence="3 10" id="KW-0812">Transmembrane</keyword>
<evidence type="ECO:0000313" key="13">
    <source>
        <dbReference type="EMBL" id="TFW27163.1"/>
    </source>
</evidence>